<keyword evidence="2" id="KW-1185">Reference proteome</keyword>
<accession>A0A164JZP5</accession>
<dbReference type="PANTHER" id="PTHR33194">
    <property type="entry name" value="ZINC KNUCKLE DOMAINCONTAINING PROTEIN"/>
    <property type="match status" value="1"/>
</dbReference>
<proteinExistence type="predicted"/>
<dbReference type="OrthoDB" id="6391949at2759"/>
<dbReference type="PANTHER" id="PTHR33194:SF4">
    <property type="entry name" value="CCHC-TYPE DOMAIN-CONTAINING PROTEIN"/>
    <property type="match status" value="1"/>
</dbReference>
<organism evidence="1 2">
    <name type="scientific">Daphnia magna</name>
    <dbReference type="NCBI Taxonomy" id="35525"/>
    <lineage>
        <taxon>Eukaryota</taxon>
        <taxon>Metazoa</taxon>
        <taxon>Ecdysozoa</taxon>
        <taxon>Arthropoda</taxon>
        <taxon>Crustacea</taxon>
        <taxon>Branchiopoda</taxon>
        <taxon>Diplostraca</taxon>
        <taxon>Cladocera</taxon>
        <taxon>Anomopoda</taxon>
        <taxon>Daphniidae</taxon>
        <taxon>Daphnia</taxon>
    </lineage>
</organism>
<reference evidence="1 2" key="1">
    <citation type="submission" date="2016-03" db="EMBL/GenBank/DDBJ databases">
        <title>EvidentialGene: Evidence-directed Construction of Genes on Genomes.</title>
        <authorList>
            <person name="Gilbert D.G."/>
            <person name="Choi J.-H."/>
            <person name="Mockaitis K."/>
            <person name="Colbourne J."/>
            <person name="Pfrender M."/>
        </authorList>
    </citation>
    <scope>NUCLEOTIDE SEQUENCE [LARGE SCALE GENOMIC DNA]</scope>
    <source>
        <strain evidence="1 2">Xinb3</strain>
        <tissue evidence="1">Complete organism</tissue>
    </source>
</reference>
<sequence length="149" mass="17561">MAAVVQKFVSPPMFKADPADNASEWLDRFELTARYNRWGNNEIHRNVVMYLEGTARKWYLFTNIVNQWEDLPVRPNLVAGQLGLPAAIGLRNQFLREFQQNNFVLVQEARLRQWMQGIEEDTTTYYYDILHMCHVLDSNMTQAQQLEHL</sequence>
<protein>
    <recommendedName>
        <fullName evidence="3">Retrotransposon gag domain-containing protein</fullName>
    </recommendedName>
</protein>
<comment type="caution">
    <text evidence="1">The sequence shown here is derived from an EMBL/GenBank/DDBJ whole genome shotgun (WGS) entry which is preliminary data.</text>
</comment>
<evidence type="ECO:0000313" key="1">
    <source>
        <dbReference type="EMBL" id="KZS02808.1"/>
    </source>
</evidence>
<evidence type="ECO:0008006" key="3">
    <source>
        <dbReference type="Google" id="ProtNLM"/>
    </source>
</evidence>
<evidence type="ECO:0000313" key="2">
    <source>
        <dbReference type="Proteomes" id="UP000076858"/>
    </source>
</evidence>
<gene>
    <name evidence="1" type="ORF">APZ42_034614</name>
</gene>
<name>A0A164JZP5_9CRUS</name>
<dbReference type="EMBL" id="LRGB01003404">
    <property type="protein sequence ID" value="KZS02808.1"/>
    <property type="molecule type" value="Genomic_DNA"/>
</dbReference>
<dbReference type="AlphaFoldDB" id="A0A164JZP5"/>
<dbReference type="Proteomes" id="UP000076858">
    <property type="component" value="Unassembled WGS sequence"/>
</dbReference>